<dbReference type="AlphaFoldDB" id="A0A482T9B0"/>
<dbReference type="Proteomes" id="UP000294028">
    <property type="component" value="Unassembled WGS sequence"/>
</dbReference>
<dbReference type="RefSeq" id="WP_129783747.1">
    <property type="nucleotide sequence ID" value="NZ_RZHH01000002.1"/>
</dbReference>
<dbReference type="EMBL" id="RZHH01000002">
    <property type="protein sequence ID" value="RYJ13302.1"/>
    <property type="molecule type" value="Genomic_DNA"/>
</dbReference>
<proteinExistence type="predicted"/>
<name>A0A482T9B0_9EURY</name>
<protein>
    <recommendedName>
        <fullName evidence="3">CARDB domain-containing protein</fullName>
    </recommendedName>
</protein>
<evidence type="ECO:0008006" key="3">
    <source>
        <dbReference type="Google" id="ProtNLM"/>
    </source>
</evidence>
<comment type="caution">
    <text evidence="1">The sequence shown here is derived from an EMBL/GenBank/DDBJ whole genome shotgun (WGS) entry which is preliminary data.</text>
</comment>
<gene>
    <name evidence="1" type="ORF">ELS19_04530</name>
</gene>
<accession>A0A482T9B0</accession>
<dbReference type="Gene3D" id="2.60.40.10">
    <property type="entry name" value="Immunoglobulins"/>
    <property type="match status" value="1"/>
</dbReference>
<reference evidence="1 2" key="1">
    <citation type="submission" date="2018-12" db="EMBL/GenBank/DDBJ databases">
        <title>Genome analysis provides insights into bioremediation potentialities of Halogeometricum borinquense strain N11.</title>
        <authorList>
            <person name="Najjari A."/>
            <person name="Youssef N."/>
            <person name="Fhoula I."/>
            <person name="Ben Dhia O."/>
            <person name="Mahjoubi M."/>
            <person name="Ouzari H.I."/>
            <person name="Cherif A."/>
        </authorList>
    </citation>
    <scope>NUCLEOTIDE SEQUENCE [LARGE SCALE GENOMIC DNA]</scope>
    <source>
        <strain evidence="1 2">N11</strain>
    </source>
</reference>
<organism evidence="1 2">
    <name type="scientific">Halogeometricum borinquense</name>
    <dbReference type="NCBI Taxonomy" id="60847"/>
    <lineage>
        <taxon>Archaea</taxon>
        <taxon>Methanobacteriati</taxon>
        <taxon>Methanobacteriota</taxon>
        <taxon>Stenosarchaea group</taxon>
        <taxon>Halobacteria</taxon>
        <taxon>Halobacteriales</taxon>
        <taxon>Haloferacaceae</taxon>
        <taxon>Halogeometricum</taxon>
    </lineage>
</organism>
<dbReference type="InterPro" id="IPR013783">
    <property type="entry name" value="Ig-like_fold"/>
</dbReference>
<evidence type="ECO:0000313" key="1">
    <source>
        <dbReference type="EMBL" id="RYJ13302.1"/>
    </source>
</evidence>
<sequence length="155" mass="17140">MNRREYLTTFSASVTGLTILSGTSKAASDAAGSLYLKELPDDRQTLGDEAEVKVEVKNEGDSSNRMYVGYSVTDPDGDYLDNGKTTDKATEYLSSGDTQIMTLEWTVTEEAPPGEYGFIVKLWDNRENNNGPDESMQGELDTIDRTDENVFEVVK</sequence>
<evidence type="ECO:0000313" key="2">
    <source>
        <dbReference type="Proteomes" id="UP000294028"/>
    </source>
</evidence>